<feature type="domain" description="Peptidase S1" evidence="7">
    <location>
        <begin position="1244"/>
        <end position="1476"/>
    </location>
</feature>
<feature type="domain" description="MAM" evidence="6">
    <location>
        <begin position="698"/>
        <end position="851"/>
    </location>
</feature>
<accession>A0ABN8PEP1</accession>
<feature type="domain" description="MAM" evidence="6">
    <location>
        <begin position="339"/>
        <end position="493"/>
    </location>
</feature>
<organism evidence="9 10">
    <name type="scientific">Porites lobata</name>
    <dbReference type="NCBI Taxonomy" id="104759"/>
    <lineage>
        <taxon>Eukaryota</taxon>
        <taxon>Metazoa</taxon>
        <taxon>Cnidaria</taxon>
        <taxon>Anthozoa</taxon>
        <taxon>Hexacorallia</taxon>
        <taxon>Scleractinia</taxon>
        <taxon>Fungiina</taxon>
        <taxon>Poritidae</taxon>
        <taxon>Porites</taxon>
    </lineage>
</organism>
<dbReference type="SUPFAM" id="SSF50494">
    <property type="entry name" value="Trypsin-like serine proteases"/>
    <property type="match status" value="2"/>
</dbReference>
<dbReference type="Pfam" id="PF00629">
    <property type="entry name" value="MAM"/>
    <property type="match status" value="5"/>
</dbReference>
<dbReference type="PANTHER" id="PTHR23282">
    <property type="entry name" value="APICAL ENDOSOMAL GLYCOPROTEIN PRECURSOR"/>
    <property type="match status" value="1"/>
</dbReference>
<dbReference type="PROSITE" id="PS00134">
    <property type="entry name" value="TRYPSIN_HIS"/>
    <property type="match status" value="2"/>
</dbReference>
<feature type="compositionally biased region" description="Low complexity" evidence="5">
    <location>
        <begin position="537"/>
        <end position="550"/>
    </location>
</feature>
<dbReference type="Gene3D" id="2.60.120.200">
    <property type="match status" value="5"/>
</dbReference>
<comment type="caution">
    <text evidence="3">Lacks conserved residue(s) required for the propagation of feature annotation.</text>
</comment>
<keyword evidence="4" id="KW-0378">Hydrolase</keyword>
<feature type="region of interest" description="Disordered" evidence="5">
    <location>
        <begin position="1089"/>
        <end position="1111"/>
    </location>
</feature>
<keyword evidence="4" id="KW-0720">Serine protease</keyword>
<keyword evidence="2" id="KW-1015">Disulfide bond</keyword>
<dbReference type="Gene3D" id="2.40.10.10">
    <property type="entry name" value="Trypsin-like serine proteases"/>
    <property type="match status" value="2"/>
</dbReference>
<dbReference type="PROSITE" id="PS50240">
    <property type="entry name" value="TRYPSIN_DOM"/>
    <property type="match status" value="2"/>
</dbReference>
<evidence type="ECO:0000259" key="6">
    <source>
        <dbReference type="PROSITE" id="PS50060"/>
    </source>
</evidence>
<keyword evidence="4" id="KW-0645">Protease</keyword>
<dbReference type="InterPro" id="IPR000998">
    <property type="entry name" value="MAM_dom"/>
</dbReference>
<feature type="compositionally biased region" description="Pro residues" evidence="5">
    <location>
        <begin position="869"/>
        <end position="890"/>
    </location>
</feature>
<feature type="region of interest" description="Disordered" evidence="5">
    <location>
        <begin position="916"/>
        <end position="939"/>
    </location>
</feature>
<feature type="domain" description="Peptidase S1" evidence="7">
    <location>
        <begin position="73"/>
        <end position="312"/>
    </location>
</feature>
<feature type="compositionally biased region" description="Pro residues" evidence="5">
    <location>
        <begin position="320"/>
        <end position="331"/>
    </location>
</feature>
<dbReference type="SMART" id="SM00137">
    <property type="entry name" value="MAM"/>
    <property type="match status" value="5"/>
</dbReference>
<dbReference type="PROSITE" id="PS51670">
    <property type="entry name" value="SHKT"/>
    <property type="match status" value="1"/>
</dbReference>
<dbReference type="InterPro" id="IPR001314">
    <property type="entry name" value="Peptidase_S1A"/>
</dbReference>
<name>A0ABN8PEP1_9CNID</name>
<dbReference type="CDD" id="cd06263">
    <property type="entry name" value="MAM"/>
    <property type="match status" value="5"/>
</dbReference>
<feature type="region of interest" description="Disordered" evidence="5">
    <location>
        <begin position="533"/>
        <end position="554"/>
    </location>
</feature>
<dbReference type="InterPro" id="IPR001254">
    <property type="entry name" value="Trypsin_dom"/>
</dbReference>
<dbReference type="InterPro" id="IPR033116">
    <property type="entry name" value="TRYPSIN_SER"/>
</dbReference>
<dbReference type="InterPro" id="IPR051560">
    <property type="entry name" value="MAM_domain-containing"/>
</dbReference>
<sequence>CKDDPNYADKCPEMAALNNYCQDQETFMKKNCPKSCGFCSEGDLQFHYNFNMLTTSLTQALPCGSTPIVQSRVIGGQNATPGAWPWQIALKRYGRFICGGSLISSQWVVTAAHCVAGSSNPLSYKIVVGDHNRNINEGTEEEVGAKKVISHPNYNSPRLSSDIALIQLSSPVKLSQRVNPICLPNHDSDVPTGSKCYITGWGKIKHPGSSHHILQQAMMPPIDNAKCRQKIQSSGVAISLTPQMLCAGVENTILSGCHGDSGGPYVCLNADGKTYTLHGAVSWGSARCDAKQLFSVFARVTQFRAWIKTHTGLGGGGSGSPPPPHTPPVPTTPAGNLVFSCDFNKLKDLCGFVQSKNDKFDWTQRSGSTPSSSTGPSADVSKSGIYVYIETSFPRNQGDNAILVKSGLSFSSKKCLSFYYHMYGSSMGTLNVRVGNSTIFTKSGNQGNKWIKASVEINNPDPGASTLIFEGIRGSSFTGDAAIDNVELRECGGGGGGGGGCGQTTTAPPIKPFSCNFDNSTCGFVQAKNDTFDWTRRSGGTPSSPTGPSSDHTSGKGYYMYIETSSPRVKGDNAILERPLLTFGGNMCFKFFYHMYGLTIGSLRVKIGTQTVFTAIGEKGNKWIEAAVNVRFSGKYQISFEGVRGSSYTGDIAIDDVSLVPGSCSSVTPPPPSTPSPPTPSVTTRPPSTPAPPTPSTFFCNFDQSMCSFVQASNDKFDWTRHKGATSSSSTGPSSDHTTGKGYYMYIETSSPRVSGDNAILESPLLTFRGNMCFKFFYHMYGATIGSLRVKIGTQTVFTAIGQKGNKWIEAAITTSFIGKYKITFEGVRGSFFTGDIAIDDVSLVPGSCSSVTTRPPSTTLTPSTPSVGTPPPPPPGTPTPPTGCPGVTPSPPSAITCNFDVSMCDFVQDKNDKFDWTRRKGATPSSGTGPSGDHTSGKGYYMYIETSSPRVQGDNAKLKSRPLKFSGTICLSFYYHMYGSHIGSLKVSINGKEVFSRSGNKGNAWLKASVSISSITGSHQIIFEGVRGKSFQGDIAIDDFSLTSGSCAGVTPPPPSTPAPPTPSAKTCNFDASICGFLQDKNDTFDWTRQKGRTSSSGTGPSSDHTSGNGYYMYIETSSPRVSGDNAKLRSPSLKFSGNMCLGFFYHMYGSNIGSLKVSINSKQVFSRSGNKGNTWLKASVTISSIVGSHQITFEGIRGVSFEGDIAIDDFSLTPGSCPVTTPPPTASPPPPGSCGIRPHARIVGGVAANHGSWPWQAMLRTTSGFPYCGGSLVHREWVVTATHCVTGKSPSSIFIRLGAHRRVIAVGTEQDIRVSKVITHPSYHTPLRYSHDIALLKLSRPANLTKYVNLVCLPHAVAAPTDGTTCWITGWGRLASGGASPDYLQQVSVPVVSRARCDRAYPGKIHDSMICAGLDQGGIDTCQGDSGGPMVCETGGRYYLQGATSWGYGCASAGKFGVYAKVKYLLNWLNTEMAKN</sequence>
<evidence type="ECO:0000313" key="10">
    <source>
        <dbReference type="Proteomes" id="UP001159405"/>
    </source>
</evidence>
<feature type="domain" description="ShKT" evidence="8">
    <location>
        <begin position="1"/>
        <end position="39"/>
    </location>
</feature>
<dbReference type="SUPFAM" id="SSF49899">
    <property type="entry name" value="Concanavalin A-like lectins/glucanases"/>
    <property type="match status" value="5"/>
</dbReference>
<dbReference type="Pfam" id="PF01549">
    <property type="entry name" value="ShK"/>
    <property type="match status" value="1"/>
</dbReference>
<evidence type="ECO:0000256" key="1">
    <source>
        <dbReference type="ARBA" id="ARBA00022656"/>
    </source>
</evidence>
<protein>
    <submittedName>
        <fullName evidence="9">Uncharacterized protein</fullName>
    </submittedName>
</protein>
<feature type="compositionally biased region" description="Pro residues" evidence="5">
    <location>
        <begin position="668"/>
        <end position="680"/>
    </location>
</feature>
<feature type="region of interest" description="Disordered" evidence="5">
    <location>
        <begin position="849"/>
        <end position="890"/>
    </location>
</feature>
<dbReference type="PRINTS" id="PR00722">
    <property type="entry name" value="CHYMOTRYPSIN"/>
</dbReference>
<proteinExistence type="predicted"/>
<dbReference type="SMART" id="SM00020">
    <property type="entry name" value="Tryp_SPc"/>
    <property type="match status" value="2"/>
</dbReference>
<feature type="domain" description="MAM" evidence="6">
    <location>
        <begin position="896"/>
        <end position="1050"/>
    </location>
</feature>
<dbReference type="PROSITE" id="PS00135">
    <property type="entry name" value="TRYPSIN_SER"/>
    <property type="match status" value="2"/>
</dbReference>
<evidence type="ECO:0000256" key="4">
    <source>
        <dbReference type="RuleBase" id="RU363034"/>
    </source>
</evidence>
<dbReference type="PROSITE" id="PS00740">
    <property type="entry name" value="MAM_1"/>
    <property type="match status" value="3"/>
</dbReference>
<feature type="compositionally biased region" description="Low complexity" evidence="5">
    <location>
        <begin position="924"/>
        <end position="935"/>
    </location>
</feature>
<dbReference type="InterPro" id="IPR043504">
    <property type="entry name" value="Peptidase_S1_PA_chymotrypsin"/>
</dbReference>
<evidence type="ECO:0000256" key="5">
    <source>
        <dbReference type="SAM" id="MobiDB-lite"/>
    </source>
</evidence>
<reference evidence="9 10" key="1">
    <citation type="submission" date="2022-05" db="EMBL/GenBank/DDBJ databases">
        <authorList>
            <consortium name="Genoscope - CEA"/>
            <person name="William W."/>
        </authorList>
    </citation>
    <scope>NUCLEOTIDE SEQUENCE [LARGE SCALE GENOMIC DNA]</scope>
</reference>
<evidence type="ECO:0000313" key="9">
    <source>
        <dbReference type="EMBL" id="CAH3142241.1"/>
    </source>
</evidence>
<dbReference type="PROSITE" id="PS50060">
    <property type="entry name" value="MAM_2"/>
    <property type="match status" value="5"/>
</dbReference>
<evidence type="ECO:0000256" key="2">
    <source>
        <dbReference type="ARBA" id="ARBA00023157"/>
    </source>
</evidence>
<evidence type="ECO:0000259" key="7">
    <source>
        <dbReference type="PROSITE" id="PS50240"/>
    </source>
</evidence>
<evidence type="ECO:0000256" key="3">
    <source>
        <dbReference type="PROSITE-ProRule" id="PRU01005"/>
    </source>
</evidence>
<dbReference type="CDD" id="cd00190">
    <property type="entry name" value="Tryp_SPc"/>
    <property type="match status" value="2"/>
</dbReference>
<dbReference type="EMBL" id="CALNXK010000068">
    <property type="protein sequence ID" value="CAH3142241.1"/>
    <property type="molecule type" value="Genomic_DNA"/>
</dbReference>
<gene>
    <name evidence="9" type="ORF">PLOB_00042223</name>
</gene>
<feature type="region of interest" description="Disordered" evidence="5">
    <location>
        <begin position="311"/>
        <end position="331"/>
    </location>
</feature>
<feature type="non-terminal residue" evidence="9">
    <location>
        <position position="1"/>
    </location>
</feature>
<dbReference type="InterPro" id="IPR003582">
    <property type="entry name" value="ShKT_dom"/>
</dbReference>
<comment type="caution">
    <text evidence="9">The sequence shown here is derived from an EMBL/GenBank/DDBJ whole genome shotgun (WGS) entry which is preliminary data.</text>
</comment>
<dbReference type="Proteomes" id="UP001159405">
    <property type="component" value="Unassembled WGS sequence"/>
</dbReference>
<dbReference type="PANTHER" id="PTHR23282:SF146">
    <property type="entry name" value="RT07201P-RELATED"/>
    <property type="match status" value="1"/>
</dbReference>
<keyword evidence="1" id="KW-0800">Toxin</keyword>
<feature type="compositionally biased region" description="Low complexity" evidence="5">
    <location>
        <begin position="850"/>
        <end position="868"/>
    </location>
</feature>
<dbReference type="PRINTS" id="PR00020">
    <property type="entry name" value="MAMDOMAIN"/>
</dbReference>
<dbReference type="InterPro" id="IPR018114">
    <property type="entry name" value="TRYPSIN_HIS"/>
</dbReference>
<dbReference type="SMART" id="SM00254">
    <property type="entry name" value="ShKT"/>
    <property type="match status" value="1"/>
</dbReference>
<dbReference type="Gene3D" id="1.10.10.1940">
    <property type="match status" value="1"/>
</dbReference>
<feature type="domain" description="MAM" evidence="6">
    <location>
        <begin position="1067"/>
        <end position="1221"/>
    </location>
</feature>
<dbReference type="InterPro" id="IPR009003">
    <property type="entry name" value="Peptidase_S1_PA"/>
</dbReference>
<feature type="domain" description="MAM" evidence="6">
    <location>
        <begin position="513"/>
        <end position="666"/>
    </location>
</feature>
<feature type="compositionally biased region" description="Low complexity" evidence="5">
    <location>
        <begin position="1095"/>
        <end position="1109"/>
    </location>
</feature>
<feature type="region of interest" description="Disordered" evidence="5">
    <location>
        <begin position="663"/>
        <end position="695"/>
    </location>
</feature>
<keyword evidence="10" id="KW-1185">Reference proteome</keyword>
<dbReference type="Pfam" id="PF00089">
    <property type="entry name" value="Trypsin"/>
    <property type="match status" value="2"/>
</dbReference>
<evidence type="ECO:0000259" key="8">
    <source>
        <dbReference type="PROSITE" id="PS51670"/>
    </source>
</evidence>
<dbReference type="InterPro" id="IPR013320">
    <property type="entry name" value="ConA-like_dom_sf"/>
</dbReference>